<dbReference type="AlphaFoldDB" id="A0A0K0D6X2"/>
<name>A0A0K0D6X2_ANGCA</name>
<keyword evidence="1" id="KW-1185">Reference proteome</keyword>
<dbReference type="Proteomes" id="UP000035642">
    <property type="component" value="Unassembled WGS sequence"/>
</dbReference>
<protein>
    <submittedName>
        <fullName evidence="2">Voltage-dependent L-type calcium channel subunit beta-2</fullName>
    </submittedName>
</protein>
<reference evidence="2" key="2">
    <citation type="submission" date="2017-02" db="UniProtKB">
        <authorList>
            <consortium name="WormBaseParasite"/>
        </authorList>
    </citation>
    <scope>IDENTIFICATION</scope>
</reference>
<organism evidence="1 2">
    <name type="scientific">Angiostrongylus cantonensis</name>
    <name type="common">Rat lungworm</name>
    <dbReference type="NCBI Taxonomy" id="6313"/>
    <lineage>
        <taxon>Eukaryota</taxon>
        <taxon>Metazoa</taxon>
        <taxon>Ecdysozoa</taxon>
        <taxon>Nematoda</taxon>
        <taxon>Chromadorea</taxon>
        <taxon>Rhabditida</taxon>
        <taxon>Rhabditina</taxon>
        <taxon>Rhabditomorpha</taxon>
        <taxon>Strongyloidea</taxon>
        <taxon>Metastrongylidae</taxon>
        <taxon>Angiostrongylus</taxon>
    </lineage>
</organism>
<evidence type="ECO:0000313" key="1">
    <source>
        <dbReference type="Proteomes" id="UP000035642"/>
    </source>
</evidence>
<proteinExistence type="predicted"/>
<accession>A0A0K0D6X2</accession>
<evidence type="ECO:0000313" key="2">
    <source>
        <dbReference type="WBParaSite" id="ACAC_0000581701-mRNA-1"/>
    </source>
</evidence>
<dbReference type="WBParaSite" id="ACAC_0000581701-mRNA-1">
    <property type="protein sequence ID" value="ACAC_0000581701-mRNA-1"/>
    <property type="gene ID" value="ACAC_0000581701"/>
</dbReference>
<sequence>MDEDAAHRPMPWDEGLAQPPTGWNLTNRIHMNGELYHVLIFSRMTLWSNGYKGSYEAVMYTIGFILKKKTRKGGMKTLGISVTSKAVMSSGIAAVKEQIQSL</sequence>
<reference evidence="1" key="1">
    <citation type="submission" date="2012-09" db="EMBL/GenBank/DDBJ databases">
        <authorList>
            <person name="Martin A.A."/>
        </authorList>
    </citation>
    <scope>NUCLEOTIDE SEQUENCE</scope>
</reference>